<dbReference type="AlphaFoldDB" id="A0A4Y4BBS0"/>
<dbReference type="SMR" id="A0A4Y4BBS0"/>
<evidence type="ECO:0000313" key="1">
    <source>
        <dbReference type="EMBL" id="GEC76630.1"/>
    </source>
</evidence>
<name>A0A4Y4BBS0_MICMQ</name>
<accession>A0A4Y4BBS0</accession>
<dbReference type="Proteomes" id="UP000436027">
    <property type="component" value="Unassembled WGS sequence"/>
</dbReference>
<evidence type="ECO:0000313" key="3">
    <source>
        <dbReference type="Proteomes" id="UP000317410"/>
    </source>
</evidence>
<evidence type="ECO:0000313" key="4">
    <source>
        <dbReference type="Proteomes" id="UP000436027"/>
    </source>
</evidence>
<dbReference type="Proteomes" id="UP000317410">
    <property type="component" value="Unassembled WGS sequence"/>
</dbReference>
<dbReference type="EMBL" id="BJNQ01000023">
    <property type="protein sequence ID" value="GEC76630.1"/>
    <property type="molecule type" value="Genomic_DNA"/>
</dbReference>
<evidence type="ECO:0000313" key="2">
    <source>
        <dbReference type="EMBL" id="KAB1886320.1"/>
    </source>
</evidence>
<gene>
    <name evidence="2" type="ORF">F6W70_02345</name>
    <name evidence="1" type="ORF">MLI01_27750</name>
</gene>
<reference evidence="2 4" key="2">
    <citation type="submission" date="2019-09" db="EMBL/GenBank/DDBJ databases">
        <title>Whole genome sequencing of Microbacterium maritypicum.</title>
        <authorList>
            <person name="Lenchi N."/>
        </authorList>
    </citation>
    <scope>NUCLEOTIDE SEQUENCE [LARGE SCALE GENOMIC DNA]</scope>
    <source>
        <strain evidence="2 4">DSM 12512</strain>
    </source>
</reference>
<sequence>MDSMMMGAMSKSMESMPDMQMMDMSVMQACMDACAACEQACTVCSTQMMDCSPACMNCADMAGTMMRSMMRMQGMTPASMMAMLNACIAMCKTCMDACARHADESDVCRMCAQACQACMDACSAMKDMLMASA</sequence>
<dbReference type="Gene3D" id="1.20.1270.360">
    <property type="match status" value="1"/>
</dbReference>
<comment type="caution">
    <text evidence="1">The sequence shown here is derived from an EMBL/GenBank/DDBJ whole genome shotgun (WGS) entry which is preliminary data.</text>
</comment>
<organism evidence="1 3">
    <name type="scientific">Microbacterium maritypicum</name>
    <name type="common">Microbacterium liquefaciens</name>
    <dbReference type="NCBI Taxonomy" id="33918"/>
    <lineage>
        <taxon>Bacteria</taxon>
        <taxon>Bacillati</taxon>
        <taxon>Actinomycetota</taxon>
        <taxon>Actinomycetes</taxon>
        <taxon>Micrococcales</taxon>
        <taxon>Microbacteriaceae</taxon>
        <taxon>Microbacterium</taxon>
    </lineage>
</organism>
<dbReference type="Pfam" id="PF03860">
    <property type="entry name" value="Csp"/>
    <property type="match status" value="1"/>
</dbReference>
<reference evidence="1 3" key="1">
    <citation type="submission" date="2019-06" db="EMBL/GenBank/DDBJ databases">
        <title>Whole genome shotgun sequence of Microbacterium liquefaciens NBRC 15037.</title>
        <authorList>
            <person name="Hosoyama A."/>
            <person name="Uohara A."/>
            <person name="Ohji S."/>
            <person name="Ichikawa N."/>
        </authorList>
    </citation>
    <scope>NUCLEOTIDE SEQUENCE [LARGE SCALE GENOMIC DNA]</scope>
    <source>
        <strain evidence="1 3">NBRC 15037</strain>
    </source>
</reference>
<dbReference type="EMBL" id="WAAQ01000001">
    <property type="protein sequence ID" value="KAB1886320.1"/>
    <property type="molecule type" value="Genomic_DNA"/>
</dbReference>
<protein>
    <submittedName>
        <fullName evidence="1">Uncharacterized protein</fullName>
    </submittedName>
</protein>
<dbReference type="InterPro" id="IPR005560">
    <property type="entry name" value="Csp_YhjQ"/>
</dbReference>
<proteinExistence type="predicted"/>